<evidence type="ECO:0000256" key="9">
    <source>
        <dbReference type="PIRSR" id="PIRSR601929-1"/>
    </source>
</evidence>
<dbReference type="InterPro" id="IPR001929">
    <property type="entry name" value="Germin"/>
</dbReference>
<evidence type="ECO:0000256" key="2">
    <source>
        <dbReference type="ARBA" id="ARBA00007456"/>
    </source>
</evidence>
<dbReference type="GO" id="GO:2000280">
    <property type="term" value="P:regulation of root development"/>
    <property type="evidence" value="ECO:0007669"/>
    <property type="project" value="UniProtKB-ARBA"/>
</dbReference>
<protein>
    <recommendedName>
        <fullName evidence="12">Germin-like protein</fullName>
    </recommendedName>
</protein>
<dbReference type="SUPFAM" id="SSF51182">
    <property type="entry name" value="RmlC-like cupins"/>
    <property type="match status" value="1"/>
</dbReference>
<feature type="binding site" evidence="10">
    <location>
        <position position="114"/>
    </location>
    <ligand>
        <name>Mn(2+)</name>
        <dbReference type="ChEBI" id="CHEBI:29035"/>
    </ligand>
</feature>
<accession>A0A8T0IZD5</accession>
<comment type="subcellular location">
    <subcellularLocation>
        <location evidence="1 12">Secreted</location>
        <location evidence="1 12">Extracellular space</location>
        <location evidence="1 12">Apoplast</location>
    </subcellularLocation>
</comment>
<proteinExistence type="inferred from homology"/>
<dbReference type="FunFam" id="2.60.120.10:FF:000025">
    <property type="entry name" value="germin-like protein subfamily 2 member 1"/>
    <property type="match status" value="1"/>
</dbReference>
<evidence type="ECO:0000256" key="10">
    <source>
        <dbReference type="PIRSR" id="PIRSR601929-2"/>
    </source>
</evidence>
<keyword evidence="4 12" id="KW-0964">Secreted</keyword>
<evidence type="ECO:0000256" key="3">
    <source>
        <dbReference type="ARBA" id="ARBA00022523"/>
    </source>
</evidence>
<dbReference type="InterPro" id="IPR006045">
    <property type="entry name" value="Cupin_1"/>
</dbReference>
<evidence type="ECO:0000256" key="7">
    <source>
        <dbReference type="ARBA" id="ARBA00023157"/>
    </source>
</evidence>
<feature type="chain" id="PRO_5035962395" description="Germin-like protein" evidence="12">
    <location>
        <begin position="24"/>
        <end position="221"/>
    </location>
</feature>
<dbReference type="GO" id="GO:0048046">
    <property type="term" value="C:apoplast"/>
    <property type="evidence" value="ECO:0007669"/>
    <property type="project" value="UniProtKB-SubCell"/>
</dbReference>
<keyword evidence="7 11" id="KW-1015">Disulfide bond</keyword>
<comment type="similarity">
    <text evidence="2 12">Belongs to the germin family.</text>
</comment>
<feature type="binding site" evidence="9">
    <location>
        <position position="114"/>
    </location>
    <ligand>
        <name>oxalate</name>
        <dbReference type="ChEBI" id="CHEBI:30623"/>
    </ligand>
</feature>
<evidence type="ECO:0000256" key="6">
    <source>
        <dbReference type="ARBA" id="ARBA00022729"/>
    </source>
</evidence>
<keyword evidence="3 12" id="KW-0052">Apoplast</keyword>
<feature type="binding site" evidence="10">
    <location>
        <position position="112"/>
    </location>
    <ligand>
        <name>Mn(2+)</name>
        <dbReference type="ChEBI" id="CHEBI:29035"/>
    </ligand>
</feature>
<keyword evidence="15" id="KW-1185">Reference proteome</keyword>
<evidence type="ECO:0000256" key="1">
    <source>
        <dbReference type="ARBA" id="ARBA00004271"/>
    </source>
</evidence>
<dbReference type="PRINTS" id="PR00325">
    <property type="entry name" value="GERMIN"/>
</dbReference>
<dbReference type="GO" id="GO:0030145">
    <property type="term" value="F:manganese ion binding"/>
    <property type="evidence" value="ECO:0007669"/>
    <property type="project" value="UniProtKB-UniRule"/>
</dbReference>
<dbReference type="OrthoDB" id="1921208at2759"/>
<dbReference type="Gene3D" id="2.60.120.10">
    <property type="entry name" value="Jelly Rolls"/>
    <property type="match status" value="1"/>
</dbReference>
<reference evidence="14" key="1">
    <citation type="submission" date="2020-06" db="EMBL/GenBank/DDBJ databases">
        <title>WGS assembly of Ceratodon purpureus strain R40.</title>
        <authorList>
            <person name="Carey S.B."/>
            <person name="Jenkins J."/>
            <person name="Shu S."/>
            <person name="Lovell J.T."/>
            <person name="Sreedasyam A."/>
            <person name="Maumus F."/>
            <person name="Tiley G.P."/>
            <person name="Fernandez-Pozo N."/>
            <person name="Barry K."/>
            <person name="Chen C."/>
            <person name="Wang M."/>
            <person name="Lipzen A."/>
            <person name="Daum C."/>
            <person name="Saski C.A."/>
            <person name="Payton A.C."/>
            <person name="Mcbreen J.C."/>
            <person name="Conrad R.E."/>
            <person name="Kollar L.M."/>
            <person name="Olsson S."/>
            <person name="Huttunen S."/>
            <person name="Landis J.B."/>
            <person name="Wickett N.J."/>
            <person name="Johnson M.G."/>
            <person name="Rensing S.A."/>
            <person name="Grimwood J."/>
            <person name="Schmutz J."/>
            <person name="Mcdaniel S.F."/>
        </authorList>
    </citation>
    <scope>NUCLEOTIDE SEQUENCE</scope>
    <source>
        <strain evidence="14">R40</strain>
    </source>
</reference>
<evidence type="ECO:0000313" key="15">
    <source>
        <dbReference type="Proteomes" id="UP000822688"/>
    </source>
</evidence>
<dbReference type="InterPro" id="IPR011051">
    <property type="entry name" value="RmlC_Cupin_sf"/>
</dbReference>
<dbReference type="EMBL" id="CM026422">
    <property type="protein sequence ID" value="KAG0589084.1"/>
    <property type="molecule type" value="Genomic_DNA"/>
</dbReference>
<dbReference type="CDD" id="cd02241">
    <property type="entry name" value="cupin_OxOx"/>
    <property type="match status" value="1"/>
</dbReference>
<keyword evidence="8 9" id="KW-0464">Manganese</keyword>
<feature type="domain" description="Cupin type-1" evidence="13">
    <location>
        <begin position="64"/>
        <end position="212"/>
    </location>
</feature>
<evidence type="ECO:0000256" key="5">
    <source>
        <dbReference type="ARBA" id="ARBA00022723"/>
    </source>
</evidence>
<feature type="binding site" evidence="10">
    <location>
        <position position="119"/>
    </location>
    <ligand>
        <name>Mn(2+)</name>
        <dbReference type="ChEBI" id="CHEBI:29035"/>
    </ligand>
</feature>
<dbReference type="Pfam" id="PF00190">
    <property type="entry name" value="Cupin_1"/>
    <property type="match status" value="1"/>
</dbReference>
<evidence type="ECO:0000256" key="11">
    <source>
        <dbReference type="PIRSR" id="PIRSR601929-3"/>
    </source>
</evidence>
<feature type="disulfide bond" evidence="11">
    <location>
        <begin position="35"/>
        <end position="50"/>
    </location>
</feature>
<evidence type="ECO:0000256" key="8">
    <source>
        <dbReference type="ARBA" id="ARBA00023211"/>
    </source>
</evidence>
<feature type="signal peptide" evidence="12">
    <location>
        <begin position="1"/>
        <end position="23"/>
    </location>
</feature>
<dbReference type="PROSITE" id="PS00725">
    <property type="entry name" value="GERMIN"/>
    <property type="match status" value="1"/>
</dbReference>
<keyword evidence="6 12" id="KW-0732">Signal</keyword>
<comment type="caution">
    <text evidence="14">The sequence shown here is derived from an EMBL/GenBank/DDBJ whole genome shotgun (WGS) entry which is preliminary data.</text>
</comment>
<evidence type="ECO:0000256" key="12">
    <source>
        <dbReference type="RuleBase" id="RU366015"/>
    </source>
</evidence>
<evidence type="ECO:0000313" key="14">
    <source>
        <dbReference type="EMBL" id="KAG0589084.1"/>
    </source>
</evidence>
<feature type="binding site" evidence="10">
    <location>
        <position position="158"/>
    </location>
    <ligand>
        <name>Mn(2+)</name>
        <dbReference type="ChEBI" id="CHEBI:29035"/>
    </ligand>
</feature>
<dbReference type="InterPro" id="IPR019780">
    <property type="entry name" value="Germin_Mn-BS"/>
</dbReference>
<gene>
    <name evidence="14" type="ORF">KC19_2G290300</name>
</gene>
<dbReference type="AlphaFoldDB" id="A0A8T0IZD5"/>
<feature type="binding site" evidence="9">
    <location>
        <position position="109"/>
    </location>
    <ligand>
        <name>oxalate</name>
        <dbReference type="ChEBI" id="CHEBI:30623"/>
    </ligand>
</feature>
<evidence type="ECO:0000256" key="4">
    <source>
        <dbReference type="ARBA" id="ARBA00022525"/>
    </source>
</evidence>
<dbReference type="InterPro" id="IPR014710">
    <property type="entry name" value="RmlC-like_jellyroll"/>
</dbReference>
<sequence length="221" mass="23947">MEMAKRIVLLAILIRAALSPLIAFANDPSPLQDICVADFASSVKVNGYVCKALDAVTVDDFIYHGLHIPGDTNNGNRQRTTQVFVNALPGLNTLGAGFARLDFAVGGINVPHTHPRATEVFLVWEGALYMGFVTTDRRLFVTTLYKGDVFVFPRGLVHFQINVGNGPALAFAGFNSQSPGLLQIAPTLFNSTPPIDDSVLRSGFRVDQATVDQIRANFRTA</sequence>
<dbReference type="Proteomes" id="UP000822688">
    <property type="component" value="Chromosome 2"/>
</dbReference>
<organism evidence="14 15">
    <name type="scientific">Ceratodon purpureus</name>
    <name type="common">Fire moss</name>
    <name type="synonym">Dicranum purpureum</name>
    <dbReference type="NCBI Taxonomy" id="3225"/>
    <lineage>
        <taxon>Eukaryota</taxon>
        <taxon>Viridiplantae</taxon>
        <taxon>Streptophyta</taxon>
        <taxon>Embryophyta</taxon>
        <taxon>Bryophyta</taxon>
        <taxon>Bryophytina</taxon>
        <taxon>Bryopsida</taxon>
        <taxon>Dicranidae</taxon>
        <taxon>Pseudoditrichales</taxon>
        <taxon>Ditrichaceae</taxon>
        <taxon>Ceratodon</taxon>
    </lineage>
</organism>
<name>A0A8T0IZD5_CERPU</name>
<dbReference type="GO" id="GO:0010497">
    <property type="term" value="P:plasmodesmata-mediated intercellular transport"/>
    <property type="evidence" value="ECO:0007669"/>
    <property type="project" value="UniProtKB-ARBA"/>
</dbReference>
<evidence type="ECO:0000259" key="13">
    <source>
        <dbReference type="SMART" id="SM00835"/>
    </source>
</evidence>
<dbReference type="SMART" id="SM00835">
    <property type="entry name" value="Cupin_1"/>
    <property type="match status" value="1"/>
</dbReference>
<feature type="binding site" evidence="9">
    <location>
        <position position="119"/>
    </location>
    <ligand>
        <name>oxalate</name>
        <dbReference type="ChEBI" id="CHEBI:30623"/>
    </ligand>
</feature>
<dbReference type="PANTHER" id="PTHR31238">
    <property type="entry name" value="GERMIN-LIKE PROTEIN SUBFAMILY 3 MEMBER 3"/>
    <property type="match status" value="1"/>
</dbReference>
<keyword evidence="5 9" id="KW-0479">Metal-binding</keyword>